<keyword evidence="2" id="KW-1185">Reference proteome</keyword>
<evidence type="ECO:0000313" key="1">
    <source>
        <dbReference type="EMBL" id="WAH37256.1"/>
    </source>
</evidence>
<evidence type="ECO:0000313" key="2">
    <source>
        <dbReference type="Proteomes" id="UP001164803"/>
    </source>
</evidence>
<dbReference type="EMBL" id="CP104064">
    <property type="protein sequence ID" value="WAH37256.1"/>
    <property type="molecule type" value="Genomic_DNA"/>
</dbReference>
<protein>
    <submittedName>
        <fullName evidence="1">DUF3820 family protein</fullName>
    </submittedName>
</protein>
<sequence>MNAASPIPIEVMPFGKHKGARMDEIPVSYFGWALQNMTELDSDLRIAREEQAASRWMRDKPWAHIGVPPTK</sequence>
<dbReference type="Proteomes" id="UP001164803">
    <property type="component" value="Chromosome"/>
</dbReference>
<dbReference type="InterPro" id="IPR024530">
    <property type="entry name" value="QSregVF_b"/>
</dbReference>
<proteinExistence type="predicted"/>
<reference evidence="1" key="1">
    <citation type="submission" date="2022-08" db="EMBL/GenBank/DDBJ databases">
        <title>Alicyclobacillus dauci DSM2870, complete genome.</title>
        <authorList>
            <person name="Wang Q."/>
            <person name="Cai R."/>
            <person name="Wang Z."/>
        </authorList>
    </citation>
    <scope>NUCLEOTIDE SEQUENCE</scope>
    <source>
        <strain evidence="1">DSM 28700</strain>
    </source>
</reference>
<organism evidence="1 2">
    <name type="scientific">Alicyclobacillus dauci</name>
    <dbReference type="NCBI Taxonomy" id="1475485"/>
    <lineage>
        <taxon>Bacteria</taxon>
        <taxon>Bacillati</taxon>
        <taxon>Bacillota</taxon>
        <taxon>Bacilli</taxon>
        <taxon>Bacillales</taxon>
        <taxon>Alicyclobacillaceae</taxon>
        <taxon>Alicyclobacillus</taxon>
    </lineage>
</organism>
<name>A0ABY6Z4Y5_9BACL</name>
<dbReference type="RefSeq" id="WP_268044726.1">
    <property type="nucleotide sequence ID" value="NZ_CP104064.1"/>
</dbReference>
<accession>A0ABY6Z4Y5</accession>
<dbReference type="Pfam" id="PF12843">
    <property type="entry name" value="QSregVF_b"/>
    <property type="match status" value="1"/>
</dbReference>
<gene>
    <name evidence="1" type="ORF">NZD86_01515</name>
</gene>